<evidence type="ECO:0000313" key="3">
    <source>
        <dbReference type="Proteomes" id="UP000245629"/>
    </source>
</evidence>
<dbReference type="InterPro" id="IPR050194">
    <property type="entry name" value="Glycosyltransferase_grp1"/>
</dbReference>
<dbReference type="SUPFAM" id="SSF53756">
    <property type="entry name" value="UDP-Glycosyltransferase/glycogen phosphorylase"/>
    <property type="match status" value="1"/>
</dbReference>
<dbReference type="Gene3D" id="3.40.50.2000">
    <property type="entry name" value="Glycogen Phosphorylase B"/>
    <property type="match status" value="2"/>
</dbReference>
<dbReference type="RefSeq" id="WP_109330807.1">
    <property type="nucleotide sequence ID" value="NZ_CP029354.1"/>
</dbReference>
<dbReference type="Proteomes" id="UP000245629">
    <property type="component" value="Chromosome 3"/>
</dbReference>
<sequence>MRVLQIHNFYQQAGGEDQCFAVNRAMLTRRGHEVVSFALHNDAVERIGALATAAKSFWNGDVYRDLRWLIRQTRPDVAHFENTFPLVSPAAYYAAHAEGVPVVQTLHNFRIACPSAILYRDGAVCEDCLGRRFALPGVRRGCYRDSRAGSAVVASVMAAHRAAGTWNRAVDAYIVLNGFALEKYVAAGLPADRLHVSPNFLPAKLDPGPGDGGFALFAGRLTPEKGVATLLEAWGRVTGGLRLKILGEGPEADRVRRAAAADPRIEWLGWRPQAEVLDLMGRATCLVLPSVWYEGFNRTIVEAFARATPVVASDLGSMRAIVAHGRTGLRFRPGDPDDLAAALDALAADPARRAALGAAARREFEDHYTEDANHDRLLAIYRAAGSRLQGRAAA</sequence>
<dbReference type="PANTHER" id="PTHR45947">
    <property type="entry name" value="SULFOQUINOVOSYL TRANSFERASE SQD2"/>
    <property type="match status" value="1"/>
</dbReference>
<organism evidence="2 3">
    <name type="scientific">Azospirillum thermophilum</name>
    <dbReference type="NCBI Taxonomy" id="2202148"/>
    <lineage>
        <taxon>Bacteria</taxon>
        <taxon>Pseudomonadati</taxon>
        <taxon>Pseudomonadota</taxon>
        <taxon>Alphaproteobacteria</taxon>
        <taxon>Rhodospirillales</taxon>
        <taxon>Azospirillaceae</taxon>
        <taxon>Azospirillum</taxon>
    </lineage>
</organism>
<dbReference type="KEGG" id="azz:DEW08_20680"/>
<protein>
    <submittedName>
        <fullName evidence="2">Glycosyl transferase family 1</fullName>
    </submittedName>
</protein>
<gene>
    <name evidence="2" type="ORF">DEW08_20680</name>
</gene>
<keyword evidence="2" id="KW-0808">Transferase</keyword>
<feature type="domain" description="Glycosyltransferase subfamily 4-like N-terminal" evidence="1">
    <location>
        <begin position="27"/>
        <end position="200"/>
    </location>
</feature>
<name>A0A2S2CVE4_9PROT</name>
<dbReference type="Pfam" id="PF13439">
    <property type="entry name" value="Glyco_transf_4"/>
    <property type="match status" value="1"/>
</dbReference>
<reference evidence="3" key="1">
    <citation type="submission" date="2018-05" db="EMBL/GenBank/DDBJ databases">
        <title>Azospirillum thermophila sp. nov., a novel isolated from hot spring.</title>
        <authorList>
            <person name="Zhao Z."/>
        </authorList>
    </citation>
    <scope>NUCLEOTIDE SEQUENCE [LARGE SCALE GENOMIC DNA]</scope>
    <source>
        <strain evidence="3">CFH 70021</strain>
    </source>
</reference>
<dbReference type="InterPro" id="IPR028098">
    <property type="entry name" value="Glyco_trans_4-like_N"/>
</dbReference>
<evidence type="ECO:0000259" key="1">
    <source>
        <dbReference type="Pfam" id="PF13439"/>
    </source>
</evidence>
<dbReference type="AlphaFoldDB" id="A0A2S2CVE4"/>
<dbReference type="EMBL" id="CP029354">
    <property type="protein sequence ID" value="AWK88482.1"/>
    <property type="molecule type" value="Genomic_DNA"/>
</dbReference>
<dbReference type="OrthoDB" id="7249056at2"/>
<accession>A0A2S2CVE4</accession>
<keyword evidence="3" id="KW-1185">Reference proteome</keyword>
<dbReference type="GO" id="GO:0016757">
    <property type="term" value="F:glycosyltransferase activity"/>
    <property type="evidence" value="ECO:0007669"/>
    <property type="project" value="TreeGrafter"/>
</dbReference>
<dbReference type="PANTHER" id="PTHR45947:SF13">
    <property type="entry name" value="TRANSFERASE"/>
    <property type="match status" value="1"/>
</dbReference>
<proteinExistence type="predicted"/>
<evidence type="ECO:0000313" key="2">
    <source>
        <dbReference type="EMBL" id="AWK88482.1"/>
    </source>
</evidence>
<dbReference type="Pfam" id="PF13692">
    <property type="entry name" value="Glyco_trans_1_4"/>
    <property type="match status" value="1"/>
</dbReference>